<name>A0A6P5WWI9_DURZI</name>
<feature type="compositionally biased region" description="Basic and acidic residues" evidence="5">
    <location>
        <begin position="12"/>
        <end position="29"/>
    </location>
</feature>
<dbReference type="InterPro" id="IPR000571">
    <property type="entry name" value="Znf_CCCH"/>
</dbReference>
<keyword evidence="3 4" id="KW-0862">Zinc</keyword>
<sequence>MPLSNSAAIPCAEKDDERGAASTTEREINSSDMEIDDEDDEGEEDLQGSSNRNDASNIVESKGQDGRLGSDSSIPGKFEKRIPSKTFNVGESSANFKFSSLPKESLVTQREDLCTNYEEFKYPTSGKQPAKQNATQDYAVSVKDARVILDRKAPEDRHEQHINSKSRLVTNEIMYETTNLSSVTGKEVAINEITSIPIRYHSGGVKALGFEEKCKQMDAQTEDDKMRIKSRSAAFQTSTGSLSPRAAFNSGNKRPALICDFFAKGWCVKGSSCRFLHIKDSVNNPTQQPEEDVATANGKRAVQLDEGFRNAAERSKSPGSTDSLPSTVGNKIALSSHFFPERMLPLGHDENQRLHPFHEINKFPLLQSKDKSMDTSPFCQQFSSSTDDLRPSKDGRQNNIGQNLPASLNDRGSSTYRNSFLPEYISSLSGSVTSLGNISSENQSYRVSTWLASLPFSSSRACSLGAHKVSDNDRDHRTSRLSSLLQGSSPFSSSEPENFPVNDIVRDPLRFAENRIKISSDDWEPSIPFRPSFFVTYGVSSPQSQYDPLRDSIDLPNAGERFLKFSFSCQVPSPLNVACPPTYADSTSTGPLVPECNGDKKTASCHNRYRENVVNGKNYTSGKDSLTTDADDGTFAADTQNGTLAREEISSVASHVKDISKTNKIDTGRDGGHQSDGSRLKVDKVIEKNEIYDEHKANGYMLKESKAMRHFRVALVDLIKELLKPTWRDGHLSKDAHNTIVKKAVDKVLGTIQPHQIPITFESVKQYLSSSQPKIARLVEGYINKYGKS</sequence>
<keyword evidence="7" id="KW-1185">Reference proteome</keyword>
<dbReference type="PROSITE" id="PS50103">
    <property type="entry name" value="ZF_C3H1"/>
    <property type="match status" value="1"/>
</dbReference>
<organism evidence="7 8">
    <name type="scientific">Durio zibethinus</name>
    <name type="common">Durian</name>
    <dbReference type="NCBI Taxonomy" id="66656"/>
    <lineage>
        <taxon>Eukaryota</taxon>
        <taxon>Viridiplantae</taxon>
        <taxon>Streptophyta</taxon>
        <taxon>Embryophyta</taxon>
        <taxon>Tracheophyta</taxon>
        <taxon>Spermatophyta</taxon>
        <taxon>Magnoliopsida</taxon>
        <taxon>eudicotyledons</taxon>
        <taxon>Gunneridae</taxon>
        <taxon>Pentapetalae</taxon>
        <taxon>rosids</taxon>
        <taxon>malvids</taxon>
        <taxon>Malvales</taxon>
        <taxon>Malvaceae</taxon>
        <taxon>Helicteroideae</taxon>
        <taxon>Durio</taxon>
    </lineage>
</organism>
<feature type="region of interest" description="Disordered" evidence="5">
    <location>
        <begin position="1"/>
        <end position="79"/>
    </location>
</feature>
<dbReference type="InterPro" id="IPR052650">
    <property type="entry name" value="Zinc_finger_CCCH"/>
</dbReference>
<dbReference type="OrthoDB" id="1935339at2759"/>
<dbReference type="RefSeq" id="XP_022720459.1">
    <property type="nucleotide sequence ID" value="XM_022864724.1"/>
</dbReference>
<accession>A0A6P5WWI9</accession>
<feature type="compositionally biased region" description="Polar residues" evidence="5">
    <location>
        <begin position="397"/>
        <end position="412"/>
    </location>
</feature>
<feature type="compositionally biased region" description="Polar residues" evidence="5">
    <location>
        <begin position="47"/>
        <end position="59"/>
    </location>
</feature>
<feature type="zinc finger region" description="C3H1-type" evidence="4">
    <location>
        <begin position="253"/>
        <end position="280"/>
    </location>
</feature>
<evidence type="ECO:0000256" key="3">
    <source>
        <dbReference type="ARBA" id="ARBA00022833"/>
    </source>
</evidence>
<keyword evidence="2 4" id="KW-0863">Zinc-finger</keyword>
<reference evidence="8" key="1">
    <citation type="submission" date="2025-08" db="UniProtKB">
        <authorList>
            <consortium name="RefSeq"/>
        </authorList>
    </citation>
    <scope>IDENTIFICATION</scope>
    <source>
        <tissue evidence="8">Fruit stalk</tissue>
    </source>
</reference>
<dbReference type="PANTHER" id="PTHR36886:SF3">
    <property type="entry name" value="PROTEIN FRIGIDA-ESSENTIAL 1"/>
    <property type="match status" value="1"/>
</dbReference>
<feature type="compositionally biased region" description="Basic and acidic residues" evidence="5">
    <location>
        <begin position="387"/>
        <end position="396"/>
    </location>
</feature>
<feature type="region of interest" description="Disordered" evidence="5">
    <location>
        <begin position="374"/>
        <end position="412"/>
    </location>
</feature>
<dbReference type="AlphaFoldDB" id="A0A6P5WWI9"/>
<evidence type="ECO:0000256" key="2">
    <source>
        <dbReference type="ARBA" id="ARBA00022771"/>
    </source>
</evidence>
<evidence type="ECO:0000313" key="7">
    <source>
        <dbReference type="Proteomes" id="UP000515121"/>
    </source>
</evidence>
<evidence type="ECO:0000313" key="8">
    <source>
        <dbReference type="RefSeq" id="XP_022720459.1"/>
    </source>
</evidence>
<dbReference type="GeneID" id="111278173"/>
<feature type="compositionally biased region" description="Polar residues" evidence="5">
    <location>
        <begin position="374"/>
        <end position="386"/>
    </location>
</feature>
<dbReference type="KEGG" id="dzi:111278173"/>
<keyword evidence="1 4" id="KW-0479">Metal-binding</keyword>
<protein>
    <submittedName>
        <fullName evidence="8">Protein FRIGIDA-ESSENTIAL 1 isoform X1</fullName>
    </submittedName>
</protein>
<feature type="domain" description="C3H1-type" evidence="6">
    <location>
        <begin position="253"/>
        <end position="280"/>
    </location>
</feature>
<evidence type="ECO:0000256" key="5">
    <source>
        <dbReference type="SAM" id="MobiDB-lite"/>
    </source>
</evidence>
<evidence type="ECO:0000256" key="4">
    <source>
        <dbReference type="PROSITE-ProRule" id="PRU00723"/>
    </source>
</evidence>
<dbReference type="Proteomes" id="UP000515121">
    <property type="component" value="Unplaced"/>
</dbReference>
<proteinExistence type="predicted"/>
<gene>
    <name evidence="8" type="primary">LOC111278173</name>
</gene>
<dbReference type="PANTHER" id="PTHR36886">
    <property type="entry name" value="PROTEIN FRIGIDA-ESSENTIAL 1"/>
    <property type="match status" value="1"/>
</dbReference>
<feature type="compositionally biased region" description="Acidic residues" evidence="5">
    <location>
        <begin position="33"/>
        <end position="46"/>
    </location>
</feature>
<evidence type="ECO:0000259" key="6">
    <source>
        <dbReference type="PROSITE" id="PS50103"/>
    </source>
</evidence>
<dbReference type="InterPro" id="IPR036855">
    <property type="entry name" value="Znf_CCCH_sf"/>
</dbReference>
<evidence type="ECO:0000256" key="1">
    <source>
        <dbReference type="ARBA" id="ARBA00022723"/>
    </source>
</evidence>
<dbReference type="GO" id="GO:0008270">
    <property type="term" value="F:zinc ion binding"/>
    <property type="evidence" value="ECO:0007669"/>
    <property type="project" value="UniProtKB-KW"/>
</dbReference>
<dbReference type="SUPFAM" id="SSF90229">
    <property type="entry name" value="CCCH zinc finger"/>
    <property type="match status" value="1"/>
</dbReference>